<name>A0ABP6QFP1_9ACTN</name>
<dbReference type="RefSeq" id="WP_344833039.1">
    <property type="nucleotide sequence ID" value="NZ_BAAAUV010000014.1"/>
</dbReference>
<proteinExistence type="predicted"/>
<reference evidence="3" key="1">
    <citation type="journal article" date="2019" name="Int. J. Syst. Evol. Microbiol.">
        <title>The Global Catalogue of Microorganisms (GCM) 10K type strain sequencing project: providing services to taxonomists for standard genome sequencing and annotation.</title>
        <authorList>
            <consortium name="The Broad Institute Genomics Platform"/>
            <consortium name="The Broad Institute Genome Sequencing Center for Infectious Disease"/>
            <person name="Wu L."/>
            <person name="Ma J."/>
        </authorList>
    </citation>
    <scope>NUCLEOTIDE SEQUENCE [LARGE SCALE GENOMIC DNA]</scope>
    <source>
        <strain evidence="3">JCM 9377</strain>
    </source>
</reference>
<accession>A0ABP6QFP1</accession>
<keyword evidence="1" id="KW-0732">Signal</keyword>
<evidence type="ECO:0000256" key="1">
    <source>
        <dbReference type="SAM" id="SignalP"/>
    </source>
</evidence>
<gene>
    <name evidence="2" type="ORF">GCM10010468_51870</name>
</gene>
<evidence type="ECO:0008006" key="4">
    <source>
        <dbReference type="Google" id="ProtNLM"/>
    </source>
</evidence>
<protein>
    <recommendedName>
        <fullName evidence="4">Secreted protein</fullName>
    </recommendedName>
</protein>
<feature type="chain" id="PRO_5045595926" description="Secreted protein" evidence="1">
    <location>
        <begin position="23"/>
        <end position="73"/>
    </location>
</feature>
<sequence>MFSALLLAASAALSPAAVPLPAAPPPPCARHLWIRTFDGWACPPPRTPLHRCPPAGVLIPSFAAGTHCGLHRP</sequence>
<organism evidence="2 3">
    <name type="scientific">Actinocorallia longicatena</name>
    <dbReference type="NCBI Taxonomy" id="111803"/>
    <lineage>
        <taxon>Bacteria</taxon>
        <taxon>Bacillati</taxon>
        <taxon>Actinomycetota</taxon>
        <taxon>Actinomycetes</taxon>
        <taxon>Streptosporangiales</taxon>
        <taxon>Thermomonosporaceae</taxon>
        <taxon>Actinocorallia</taxon>
    </lineage>
</organism>
<comment type="caution">
    <text evidence="2">The sequence shown here is derived from an EMBL/GenBank/DDBJ whole genome shotgun (WGS) entry which is preliminary data.</text>
</comment>
<keyword evidence="3" id="KW-1185">Reference proteome</keyword>
<dbReference type="EMBL" id="BAAAUV010000014">
    <property type="protein sequence ID" value="GAA3224660.1"/>
    <property type="molecule type" value="Genomic_DNA"/>
</dbReference>
<evidence type="ECO:0000313" key="2">
    <source>
        <dbReference type="EMBL" id="GAA3224660.1"/>
    </source>
</evidence>
<dbReference type="Proteomes" id="UP001501237">
    <property type="component" value="Unassembled WGS sequence"/>
</dbReference>
<feature type="signal peptide" evidence="1">
    <location>
        <begin position="1"/>
        <end position="22"/>
    </location>
</feature>
<evidence type="ECO:0000313" key="3">
    <source>
        <dbReference type="Proteomes" id="UP001501237"/>
    </source>
</evidence>